<keyword evidence="3" id="KW-1185">Reference proteome</keyword>
<accession>D1ABL7</accession>
<dbReference type="Pfam" id="PF19054">
    <property type="entry name" value="DUF5753"/>
    <property type="match status" value="1"/>
</dbReference>
<feature type="domain" description="DUF5753" evidence="1">
    <location>
        <begin position="23"/>
        <end position="156"/>
    </location>
</feature>
<evidence type="ECO:0000259" key="1">
    <source>
        <dbReference type="Pfam" id="PF19054"/>
    </source>
</evidence>
<dbReference type="KEGG" id="tcu:Tcur_3502"/>
<reference evidence="2 3" key="1">
    <citation type="journal article" date="2011" name="Stand. Genomic Sci.">
        <title>Complete genome sequence of Thermomonospora curvata type strain (B9).</title>
        <authorList>
            <person name="Chertkov O."/>
            <person name="Sikorski J."/>
            <person name="Nolan M."/>
            <person name="Lapidus A."/>
            <person name="Lucas S."/>
            <person name="Del Rio T.G."/>
            <person name="Tice H."/>
            <person name="Cheng J.F."/>
            <person name="Goodwin L."/>
            <person name="Pitluck S."/>
            <person name="Liolios K."/>
            <person name="Ivanova N."/>
            <person name="Mavromatis K."/>
            <person name="Mikhailova N."/>
            <person name="Ovchinnikova G."/>
            <person name="Pati A."/>
            <person name="Chen A."/>
            <person name="Palaniappan K."/>
            <person name="Djao O.D."/>
            <person name="Land M."/>
            <person name="Hauser L."/>
            <person name="Chang Y.J."/>
            <person name="Jeffries C.D."/>
            <person name="Brettin T."/>
            <person name="Han C."/>
            <person name="Detter J.C."/>
            <person name="Rohde M."/>
            <person name="Goker M."/>
            <person name="Woyke T."/>
            <person name="Bristow J."/>
            <person name="Eisen J.A."/>
            <person name="Markowitz V."/>
            <person name="Hugenholtz P."/>
            <person name="Klenk H.P."/>
            <person name="Kyrpides N.C."/>
        </authorList>
    </citation>
    <scope>NUCLEOTIDE SEQUENCE [LARGE SCALE GENOMIC DNA]</scope>
    <source>
        <strain evidence="3">ATCC 19995 / DSM 43183 / JCM 3096 / KCTC 9072 / NBRC 15933 / NCIMB 10081 / Henssen B9</strain>
    </source>
</reference>
<evidence type="ECO:0000313" key="3">
    <source>
        <dbReference type="Proteomes" id="UP000001918"/>
    </source>
</evidence>
<proteinExistence type="predicted"/>
<gene>
    <name evidence="2" type="ordered locus">Tcur_3502</name>
</gene>
<name>D1ABL7_THECD</name>
<dbReference type="RefSeq" id="WP_012853824.1">
    <property type="nucleotide sequence ID" value="NC_013510.1"/>
</dbReference>
<dbReference type="InterPro" id="IPR043917">
    <property type="entry name" value="DUF5753"/>
</dbReference>
<organism evidence="2 3">
    <name type="scientific">Thermomonospora curvata (strain ATCC 19995 / DSM 43183 / JCM 3096 / KCTC 9072 / NBRC 15933 / NCIMB 10081 / Henssen B9)</name>
    <dbReference type="NCBI Taxonomy" id="471852"/>
    <lineage>
        <taxon>Bacteria</taxon>
        <taxon>Bacillati</taxon>
        <taxon>Actinomycetota</taxon>
        <taxon>Actinomycetes</taxon>
        <taxon>Streptosporangiales</taxon>
        <taxon>Thermomonosporaceae</taxon>
        <taxon>Thermomonospora</taxon>
    </lineage>
</organism>
<dbReference type="OrthoDB" id="3355929at2"/>
<protein>
    <recommendedName>
        <fullName evidence="1">DUF5753 domain-containing protein</fullName>
    </recommendedName>
</protein>
<dbReference type="EMBL" id="CP001738">
    <property type="protein sequence ID" value="ACY99040.1"/>
    <property type="molecule type" value="Genomic_DNA"/>
</dbReference>
<dbReference type="eggNOG" id="COG1813">
    <property type="taxonomic scope" value="Bacteria"/>
</dbReference>
<dbReference type="HOGENOM" id="CLU_1618213_0_0_11"/>
<evidence type="ECO:0000313" key="2">
    <source>
        <dbReference type="EMBL" id="ACY99040.1"/>
    </source>
</evidence>
<dbReference type="AlphaFoldDB" id="D1ABL7"/>
<sequence length="164" mass="18915">MRASFYPELGNSERPPHTEISICDIDKMVEERLQRQQVLAREYDSPTLVAVISEAVLLYNVGGAEVMRAQLAHLIEMARRSDVFIHVIPMTSEVCAGFLANFIIATLDGREVAYLDNQLNGEVIEEPENLALLRRMFERFRAHSLSRPDSIELIRRIMEERWTR</sequence>
<dbReference type="Proteomes" id="UP000001918">
    <property type="component" value="Chromosome"/>
</dbReference>
<dbReference type="STRING" id="471852.Tcur_3502"/>